<protein>
    <submittedName>
        <fullName evidence="4">GNAT family N-acetyltransferase</fullName>
    </submittedName>
</protein>
<keyword evidence="1" id="KW-0808">Transferase</keyword>
<keyword evidence="5" id="KW-1185">Reference proteome</keyword>
<dbReference type="RefSeq" id="WP_344192858.1">
    <property type="nucleotide sequence ID" value="NZ_BAAAND010000006.1"/>
</dbReference>
<accession>A0ABN2DVA2</accession>
<evidence type="ECO:0000256" key="1">
    <source>
        <dbReference type="ARBA" id="ARBA00022679"/>
    </source>
</evidence>
<name>A0ABN2DVA2_9ACTN</name>
<dbReference type="InterPro" id="IPR050832">
    <property type="entry name" value="Bact_Acetyltransf"/>
</dbReference>
<gene>
    <name evidence="4" type="ORF">GCM10009742_37360</name>
</gene>
<dbReference type="PROSITE" id="PS51186">
    <property type="entry name" value="GNAT"/>
    <property type="match status" value="1"/>
</dbReference>
<dbReference type="PANTHER" id="PTHR43877">
    <property type="entry name" value="AMINOALKYLPHOSPHONATE N-ACETYLTRANSFERASE-RELATED-RELATED"/>
    <property type="match status" value="1"/>
</dbReference>
<dbReference type="SUPFAM" id="SSF55729">
    <property type="entry name" value="Acyl-CoA N-acyltransferases (Nat)"/>
    <property type="match status" value="1"/>
</dbReference>
<dbReference type="Pfam" id="PF00583">
    <property type="entry name" value="Acetyltransf_1"/>
    <property type="match status" value="1"/>
</dbReference>
<dbReference type="EMBL" id="BAAAND010000006">
    <property type="protein sequence ID" value="GAA1587672.1"/>
    <property type="molecule type" value="Genomic_DNA"/>
</dbReference>
<reference evidence="4 5" key="1">
    <citation type="journal article" date="2019" name="Int. J. Syst. Evol. Microbiol.">
        <title>The Global Catalogue of Microorganisms (GCM) 10K type strain sequencing project: providing services to taxonomists for standard genome sequencing and annotation.</title>
        <authorList>
            <consortium name="The Broad Institute Genomics Platform"/>
            <consortium name="The Broad Institute Genome Sequencing Center for Infectious Disease"/>
            <person name="Wu L."/>
            <person name="Ma J."/>
        </authorList>
    </citation>
    <scope>NUCLEOTIDE SEQUENCE [LARGE SCALE GENOMIC DNA]</scope>
    <source>
        <strain evidence="4 5">JCM 14304</strain>
    </source>
</reference>
<keyword evidence="2" id="KW-0012">Acyltransferase</keyword>
<dbReference type="InterPro" id="IPR000182">
    <property type="entry name" value="GNAT_dom"/>
</dbReference>
<proteinExistence type="predicted"/>
<comment type="caution">
    <text evidence="4">The sequence shown here is derived from an EMBL/GenBank/DDBJ whole genome shotgun (WGS) entry which is preliminary data.</text>
</comment>
<evidence type="ECO:0000313" key="5">
    <source>
        <dbReference type="Proteomes" id="UP001500190"/>
    </source>
</evidence>
<dbReference type="Proteomes" id="UP001500190">
    <property type="component" value="Unassembled WGS sequence"/>
</dbReference>
<feature type="domain" description="N-acetyltransferase" evidence="3">
    <location>
        <begin position="1"/>
        <end position="165"/>
    </location>
</feature>
<organism evidence="4 5">
    <name type="scientific">Kribbella karoonensis</name>
    <dbReference type="NCBI Taxonomy" id="324851"/>
    <lineage>
        <taxon>Bacteria</taxon>
        <taxon>Bacillati</taxon>
        <taxon>Actinomycetota</taxon>
        <taxon>Actinomycetes</taxon>
        <taxon>Propionibacteriales</taxon>
        <taxon>Kribbellaceae</taxon>
        <taxon>Kribbella</taxon>
    </lineage>
</organism>
<dbReference type="CDD" id="cd04301">
    <property type="entry name" value="NAT_SF"/>
    <property type="match status" value="1"/>
</dbReference>
<evidence type="ECO:0000256" key="2">
    <source>
        <dbReference type="ARBA" id="ARBA00023315"/>
    </source>
</evidence>
<sequence length="170" mass="18451">MTRPARPDDLPGAAEARVASWRGAFTGLIPQDFLDAMDPAAIAASWADSIAAGRSRIHVAVQDDQVIGYAGVGPERDPQAPPHTGELYALFVRPEHWGAGAGRALTDVACADLRAAGCTNVQLWVLEANTRARTFYTRYGFSETLDRTYSSLGNLPEIRLIAPLEGRFRR</sequence>
<dbReference type="Gene3D" id="3.40.630.30">
    <property type="match status" value="1"/>
</dbReference>
<dbReference type="InterPro" id="IPR016181">
    <property type="entry name" value="Acyl_CoA_acyltransferase"/>
</dbReference>
<evidence type="ECO:0000259" key="3">
    <source>
        <dbReference type="PROSITE" id="PS51186"/>
    </source>
</evidence>
<evidence type="ECO:0000313" key="4">
    <source>
        <dbReference type="EMBL" id="GAA1587672.1"/>
    </source>
</evidence>